<dbReference type="RefSeq" id="WP_281485649.1">
    <property type="nucleotide sequence ID" value="NZ_CP124543.1"/>
</dbReference>
<dbReference type="Proteomes" id="UP001223520">
    <property type="component" value="Chromosome"/>
</dbReference>
<dbReference type="InterPro" id="IPR041049">
    <property type="entry name" value="DUF5615"/>
</dbReference>
<dbReference type="AlphaFoldDB" id="A0AAJ6PBY7"/>
<gene>
    <name evidence="2" type="ORF">QI031_13535</name>
</gene>
<dbReference type="EMBL" id="CP124543">
    <property type="protein sequence ID" value="WGV28424.1"/>
    <property type="molecule type" value="Genomic_DNA"/>
</dbReference>
<reference evidence="2 3" key="1">
    <citation type="journal article" date="2023" name="Limnol Oceanogr Lett">
        <title>Environmental adaptations by the intertidal Antarctic cyanobacterium Halotia branconii CENA392 as revealed using long-read genome sequencing.</title>
        <authorList>
            <person name="Dextro R.B."/>
            <person name="Delbaje E."/>
            <person name="Freitas P.N.N."/>
            <person name="Geraldes V."/>
            <person name="Pinto E."/>
            <person name="Long P.F."/>
            <person name="Fiore M.F."/>
        </authorList>
    </citation>
    <scope>NUCLEOTIDE SEQUENCE [LARGE SCALE GENOMIC DNA]</scope>
    <source>
        <strain evidence="2 3">CENA392</strain>
    </source>
</reference>
<accession>A0AAJ6PBY7</accession>
<keyword evidence="3" id="KW-1185">Reference proteome</keyword>
<evidence type="ECO:0000313" key="3">
    <source>
        <dbReference type="Proteomes" id="UP001223520"/>
    </source>
</evidence>
<organism evidence="2 3">
    <name type="scientific">Halotia branconii CENA392</name>
    <dbReference type="NCBI Taxonomy" id="1539056"/>
    <lineage>
        <taxon>Bacteria</taxon>
        <taxon>Bacillati</taxon>
        <taxon>Cyanobacteriota</taxon>
        <taxon>Cyanophyceae</taxon>
        <taxon>Nostocales</taxon>
        <taxon>Nodulariaceae</taxon>
        <taxon>Halotia</taxon>
    </lineage>
</organism>
<evidence type="ECO:0000259" key="1">
    <source>
        <dbReference type="Pfam" id="PF18480"/>
    </source>
</evidence>
<dbReference type="KEGG" id="hbq:QI031_13535"/>
<sequence length="130" mass="14882">MALQFYSNENFPIAMVNLLRLEGHDVLTSYEAGQANQGIPDDVVLQYATAIGRISITENRQDFIDLHRTAPNYAGMIIFKYDRDYSGKVKAIIDFLDEDSRTLQNRLLRVMKQNIKAVGQIFFVQEYGKS</sequence>
<protein>
    <submittedName>
        <fullName evidence="2">DUF5615 family PIN-like protein</fullName>
    </submittedName>
</protein>
<evidence type="ECO:0000313" key="2">
    <source>
        <dbReference type="EMBL" id="WGV28424.1"/>
    </source>
</evidence>
<proteinExistence type="predicted"/>
<name>A0AAJ6PBY7_9CYAN</name>
<feature type="domain" description="DUF5615" evidence="1">
    <location>
        <begin position="4"/>
        <end position="111"/>
    </location>
</feature>
<dbReference type="Pfam" id="PF18480">
    <property type="entry name" value="DUF5615"/>
    <property type="match status" value="1"/>
</dbReference>